<proteinExistence type="predicted"/>
<organism evidence="1 2">
    <name type="scientific">Naganishia onofrii</name>
    <dbReference type="NCBI Taxonomy" id="1851511"/>
    <lineage>
        <taxon>Eukaryota</taxon>
        <taxon>Fungi</taxon>
        <taxon>Dikarya</taxon>
        <taxon>Basidiomycota</taxon>
        <taxon>Agaricomycotina</taxon>
        <taxon>Tremellomycetes</taxon>
        <taxon>Filobasidiales</taxon>
        <taxon>Filobasidiaceae</taxon>
        <taxon>Naganishia</taxon>
    </lineage>
</organism>
<evidence type="ECO:0000313" key="2">
    <source>
        <dbReference type="Proteomes" id="UP001234202"/>
    </source>
</evidence>
<accession>A0ACC2XCX1</accession>
<comment type="caution">
    <text evidence="1">The sequence shown here is derived from an EMBL/GenBank/DDBJ whole genome shotgun (WGS) entry which is preliminary data.</text>
</comment>
<sequence length="343" mass="37134">MASPDISLQPPMDGLSSVSWSGDSSKLLVSSWDGSLQVHDTSALQAGPRPPSVFPTQVAILAATFSSQTPNGATAYSGGLDKRLRQWDFETGQNRVLGKADDAISTVTACGDSGIVITGSWDSKLRVWDPRAADALVATRQLPSKVYCASFAPVSSSLVVSMAHRNVHVYDVRKLEEPKQKRESALKFMTRSVACMADGKVSWGTAGWASGSIEGRIAVEYFDAELESRKYAFRCHRQTVDGVDCVYPINALAYHPIHNTFASGGSDGTVSIWDHNAKKRMKQYPHFPTEVSALSFSPDGEKLAIGVSYEHDNGVAKAEEMGRTALLIKTTVMDDCRPKIKAT</sequence>
<keyword evidence="2" id="KW-1185">Reference proteome</keyword>
<name>A0ACC2XCX1_9TREE</name>
<dbReference type="Proteomes" id="UP001234202">
    <property type="component" value="Unassembled WGS sequence"/>
</dbReference>
<gene>
    <name evidence="1" type="ORF">QFC24_004890</name>
</gene>
<evidence type="ECO:0000313" key="1">
    <source>
        <dbReference type="EMBL" id="KAJ9121215.1"/>
    </source>
</evidence>
<protein>
    <submittedName>
        <fullName evidence="1">Uncharacterized protein</fullName>
    </submittedName>
</protein>
<reference evidence="1" key="1">
    <citation type="submission" date="2023-04" db="EMBL/GenBank/DDBJ databases">
        <title>Draft Genome sequencing of Naganishia species isolated from polar environments using Oxford Nanopore Technology.</title>
        <authorList>
            <person name="Leo P."/>
            <person name="Venkateswaran K."/>
        </authorList>
    </citation>
    <scope>NUCLEOTIDE SEQUENCE</scope>
    <source>
        <strain evidence="1">DBVPG 5303</strain>
    </source>
</reference>
<dbReference type="EMBL" id="JASBWV010000018">
    <property type="protein sequence ID" value="KAJ9121215.1"/>
    <property type="molecule type" value="Genomic_DNA"/>
</dbReference>